<keyword evidence="3 5" id="KW-1133">Transmembrane helix</keyword>
<comment type="caution">
    <text evidence="6">The sequence shown here is derived from an EMBL/GenBank/DDBJ whole genome shotgun (WGS) entry which is preliminary data.</text>
</comment>
<dbReference type="Pfam" id="PF07264">
    <property type="entry name" value="EI24"/>
    <property type="match status" value="1"/>
</dbReference>
<feature type="transmembrane region" description="Helical" evidence="5">
    <location>
        <begin position="188"/>
        <end position="211"/>
    </location>
</feature>
<dbReference type="RefSeq" id="WP_377169920.1">
    <property type="nucleotide sequence ID" value="NZ_JBHTJC010000001.1"/>
</dbReference>
<evidence type="ECO:0000313" key="7">
    <source>
        <dbReference type="Proteomes" id="UP001607157"/>
    </source>
</evidence>
<sequence>MILTAFSKALGQMGDPRFRRVLLLGLALTVALLFAAYALVFGLVSWAAGDTMTLPLVGEVTWVDDLLGWSSLIAMLVMSIFLMVPVASAIISLFLDDVAAAVEARHYPQLPPVTPMGWLEALRDSVGFLGVLIGANLLAIVLYIALPFGAFAIFWGLNGYLLGREYFQLAAMRRLGRAGARDLRRRHWLRIWGAGVLMAIPLSVPLVNLLIPILGAATFTHLVHALRPDPGRSA</sequence>
<evidence type="ECO:0000256" key="4">
    <source>
        <dbReference type="ARBA" id="ARBA00023136"/>
    </source>
</evidence>
<keyword evidence="4 5" id="KW-0472">Membrane</keyword>
<keyword evidence="7" id="KW-1185">Reference proteome</keyword>
<name>A0ABW7I2A4_9RHOB</name>
<protein>
    <submittedName>
        <fullName evidence="6">EI24 domain-containing protein</fullName>
    </submittedName>
</protein>
<evidence type="ECO:0000256" key="1">
    <source>
        <dbReference type="ARBA" id="ARBA00004141"/>
    </source>
</evidence>
<accession>A0ABW7I2A4</accession>
<evidence type="ECO:0000313" key="6">
    <source>
        <dbReference type="EMBL" id="MFH0252286.1"/>
    </source>
</evidence>
<keyword evidence="2 5" id="KW-0812">Transmembrane</keyword>
<feature type="transmembrane region" description="Helical" evidence="5">
    <location>
        <begin position="68"/>
        <end position="95"/>
    </location>
</feature>
<dbReference type="InterPro" id="IPR059112">
    <property type="entry name" value="CysZ/EI24"/>
</dbReference>
<feature type="transmembrane region" description="Helical" evidence="5">
    <location>
        <begin position="150"/>
        <end position="167"/>
    </location>
</feature>
<evidence type="ECO:0000256" key="3">
    <source>
        <dbReference type="ARBA" id="ARBA00022989"/>
    </source>
</evidence>
<comment type="subcellular location">
    <subcellularLocation>
        <location evidence="1">Membrane</location>
        <topology evidence="1">Multi-pass membrane protein</topology>
    </subcellularLocation>
</comment>
<dbReference type="EMBL" id="JBIHMM010000001">
    <property type="protein sequence ID" value="MFH0252286.1"/>
    <property type="molecule type" value="Genomic_DNA"/>
</dbReference>
<gene>
    <name evidence="6" type="ORF">ACGRVM_00145</name>
</gene>
<organism evidence="6 7">
    <name type="scientific">Roseovarius aquimarinus</name>
    <dbReference type="NCBI Taxonomy" id="1229156"/>
    <lineage>
        <taxon>Bacteria</taxon>
        <taxon>Pseudomonadati</taxon>
        <taxon>Pseudomonadota</taxon>
        <taxon>Alphaproteobacteria</taxon>
        <taxon>Rhodobacterales</taxon>
        <taxon>Roseobacteraceae</taxon>
        <taxon>Roseovarius</taxon>
    </lineage>
</organism>
<proteinExistence type="predicted"/>
<reference evidence="6 7" key="1">
    <citation type="submission" date="2024-10" db="EMBL/GenBank/DDBJ databases">
        <authorList>
            <person name="Yang X.-N."/>
        </authorList>
    </citation>
    <scope>NUCLEOTIDE SEQUENCE [LARGE SCALE GENOMIC DNA]</scope>
    <source>
        <strain evidence="6 7">CAU 1059</strain>
    </source>
</reference>
<evidence type="ECO:0000256" key="2">
    <source>
        <dbReference type="ARBA" id="ARBA00022692"/>
    </source>
</evidence>
<dbReference type="Proteomes" id="UP001607157">
    <property type="component" value="Unassembled WGS sequence"/>
</dbReference>
<feature type="transmembrane region" description="Helical" evidence="5">
    <location>
        <begin position="126"/>
        <end position="144"/>
    </location>
</feature>
<feature type="transmembrane region" description="Helical" evidence="5">
    <location>
        <begin position="21"/>
        <end position="48"/>
    </location>
</feature>
<evidence type="ECO:0000256" key="5">
    <source>
        <dbReference type="SAM" id="Phobius"/>
    </source>
</evidence>